<keyword evidence="1" id="KW-0812">Transmembrane</keyword>
<dbReference type="AlphaFoldDB" id="A0A0G0PPA3"/>
<feature type="transmembrane region" description="Helical" evidence="1">
    <location>
        <begin position="38"/>
        <end position="56"/>
    </location>
</feature>
<evidence type="ECO:0000256" key="1">
    <source>
        <dbReference type="SAM" id="Phobius"/>
    </source>
</evidence>
<name>A0A0G0PPA3_9BACT</name>
<sequence length="65" mass="7449">MHRTILVIFVTSDEVSKYLDLTLYKQNLYKKGKTSQDAIGILAVYLFEVLIPALNLPDADYKKTK</sequence>
<evidence type="ECO:0000313" key="2">
    <source>
        <dbReference type="EMBL" id="KKR30004.1"/>
    </source>
</evidence>
<evidence type="ECO:0000313" key="3">
    <source>
        <dbReference type="Proteomes" id="UP000034539"/>
    </source>
</evidence>
<dbReference type="EMBL" id="LBXN01000109">
    <property type="protein sequence ID" value="KKR30004.1"/>
    <property type="molecule type" value="Genomic_DNA"/>
</dbReference>
<accession>A0A0G0PPA3</accession>
<keyword evidence="1" id="KW-0472">Membrane</keyword>
<gene>
    <name evidence="2" type="ORF">UT63_C0109G0002</name>
</gene>
<organism evidence="2 3">
    <name type="scientific">Candidatus Gottesmanbacteria bacterium GW2011_GWC2_39_8</name>
    <dbReference type="NCBI Taxonomy" id="1618450"/>
    <lineage>
        <taxon>Bacteria</taxon>
        <taxon>Candidatus Gottesmaniibacteriota</taxon>
    </lineage>
</organism>
<protein>
    <submittedName>
        <fullName evidence="2">Uncharacterized protein</fullName>
    </submittedName>
</protein>
<keyword evidence="1" id="KW-1133">Transmembrane helix</keyword>
<reference evidence="2 3" key="1">
    <citation type="journal article" date="2015" name="Nature">
        <title>rRNA introns, odd ribosomes, and small enigmatic genomes across a large radiation of phyla.</title>
        <authorList>
            <person name="Brown C.T."/>
            <person name="Hug L.A."/>
            <person name="Thomas B.C."/>
            <person name="Sharon I."/>
            <person name="Castelle C.J."/>
            <person name="Singh A."/>
            <person name="Wilkins M.J."/>
            <person name="Williams K.H."/>
            <person name="Banfield J.F."/>
        </authorList>
    </citation>
    <scope>NUCLEOTIDE SEQUENCE [LARGE SCALE GENOMIC DNA]</scope>
</reference>
<dbReference type="Proteomes" id="UP000034539">
    <property type="component" value="Unassembled WGS sequence"/>
</dbReference>
<comment type="caution">
    <text evidence="2">The sequence shown here is derived from an EMBL/GenBank/DDBJ whole genome shotgun (WGS) entry which is preliminary data.</text>
</comment>
<proteinExistence type="predicted"/>